<comment type="caution">
    <text evidence="3">The sequence shown here is derived from an EMBL/GenBank/DDBJ whole genome shotgun (WGS) entry which is preliminary data.</text>
</comment>
<evidence type="ECO:0000256" key="1">
    <source>
        <dbReference type="SAM" id="MobiDB-lite"/>
    </source>
</evidence>
<dbReference type="Pfam" id="PF00078">
    <property type="entry name" value="RVT_1"/>
    <property type="match status" value="1"/>
</dbReference>
<dbReference type="Proteomes" id="UP001066276">
    <property type="component" value="Chromosome 1_2"/>
</dbReference>
<dbReference type="EMBL" id="JANPWB010000002">
    <property type="protein sequence ID" value="KAJ1207160.1"/>
    <property type="molecule type" value="Genomic_DNA"/>
</dbReference>
<name>A0AAV7W2P9_PLEWA</name>
<dbReference type="PANTHER" id="PTHR47510">
    <property type="entry name" value="REVERSE TRANSCRIPTASE DOMAIN-CONTAINING PROTEIN"/>
    <property type="match status" value="1"/>
</dbReference>
<accession>A0AAV7W2P9</accession>
<evidence type="ECO:0000259" key="2">
    <source>
        <dbReference type="Pfam" id="PF00078"/>
    </source>
</evidence>
<dbReference type="InterPro" id="IPR000477">
    <property type="entry name" value="RT_dom"/>
</dbReference>
<protein>
    <recommendedName>
        <fullName evidence="2">Reverse transcriptase domain-containing protein</fullName>
    </recommendedName>
</protein>
<keyword evidence="4" id="KW-1185">Reference proteome</keyword>
<feature type="domain" description="Reverse transcriptase" evidence="2">
    <location>
        <begin position="166"/>
        <end position="255"/>
    </location>
</feature>
<reference evidence="3" key="1">
    <citation type="journal article" date="2022" name="bioRxiv">
        <title>Sequencing and chromosome-scale assembly of the giantPleurodeles waltlgenome.</title>
        <authorList>
            <person name="Brown T."/>
            <person name="Elewa A."/>
            <person name="Iarovenko S."/>
            <person name="Subramanian E."/>
            <person name="Araus A.J."/>
            <person name="Petzold A."/>
            <person name="Susuki M."/>
            <person name="Suzuki K.-i.T."/>
            <person name="Hayashi T."/>
            <person name="Toyoda A."/>
            <person name="Oliveira C."/>
            <person name="Osipova E."/>
            <person name="Leigh N.D."/>
            <person name="Simon A."/>
            <person name="Yun M.H."/>
        </authorList>
    </citation>
    <scope>NUCLEOTIDE SEQUENCE</scope>
    <source>
        <strain evidence="3">20211129_DDA</strain>
        <tissue evidence="3">Liver</tissue>
    </source>
</reference>
<dbReference type="AlphaFoldDB" id="A0AAV7W2P9"/>
<sequence>MSALKNATREHHQLIRATKRTSFTDRLDKNTHNSKELFNIVKELSNPNANAITPSQELCNSLATFFHRKITDLHNSFGHQTQPTTTEPTTPAITLNAWTHISTEETKATMNSIHSGAPSDPCPHFIFNKADDIIAPHLQTIINSSFASATFPESWKHAEVNALLKKPTADPSDLKNVRPISLLPFPAKVIEKTVNKQLTNFLEDNNLLDPSQSGFRASHSTETALISVTDDIRTLMDNGETVALILLVLSAAFDTSATEP</sequence>
<organism evidence="3 4">
    <name type="scientific">Pleurodeles waltl</name>
    <name type="common">Iberian ribbed newt</name>
    <dbReference type="NCBI Taxonomy" id="8319"/>
    <lineage>
        <taxon>Eukaryota</taxon>
        <taxon>Metazoa</taxon>
        <taxon>Chordata</taxon>
        <taxon>Craniata</taxon>
        <taxon>Vertebrata</taxon>
        <taxon>Euteleostomi</taxon>
        <taxon>Amphibia</taxon>
        <taxon>Batrachia</taxon>
        <taxon>Caudata</taxon>
        <taxon>Salamandroidea</taxon>
        <taxon>Salamandridae</taxon>
        <taxon>Pleurodelinae</taxon>
        <taxon>Pleurodeles</taxon>
    </lineage>
</organism>
<evidence type="ECO:0000313" key="4">
    <source>
        <dbReference type="Proteomes" id="UP001066276"/>
    </source>
</evidence>
<gene>
    <name evidence="3" type="ORF">NDU88_002552</name>
</gene>
<proteinExistence type="predicted"/>
<feature type="region of interest" description="Disordered" evidence="1">
    <location>
        <begin position="1"/>
        <end position="21"/>
    </location>
</feature>
<evidence type="ECO:0000313" key="3">
    <source>
        <dbReference type="EMBL" id="KAJ1207160.1"/>
    </source>
</evidence>
<dbReference type="PANTHER" id="PTHR47510:SF3">
    <property type="entry name" value="ENDO_EXONUCLEASE_PHOSPHATASE DOMAIN-CONTAINING PROTEIN"/>
    <property type="match status" value="1"/>
</dbReference>